<dbReference type="AlphaFoldDB" id="A0A136M152"/>
<reference evidence="1 2" key="1">
    <citation type="submission" date="2015-02" db="EMBL/GenBank/DDBJ databases">
        <title>Improved understanding of the partial-nitritation anammox process through 23 genomes representing the majority of the microbial community.</title>
        <authorList>
            <person name="Speth D.R."/>
            <person name="In T Zandt M."/>
            <person name="Guerrero Cruz S."/>
            <person name="Jetten M.S."/>
            <person name="Dutilh B.E."/>
        </authorList>
    </citation>
    <scope>NUCLEOTIDE SEQUENCE [LARGE SCALE GENOMIC DNA]</scope>
    <source>
        <strain evidence="1">OLB20</strain>
    </source>
</reference>
<protein>
    <recommendedName>
        <fullName evidence="3">ATPase AAA-type core domain-containing protein</fullName>
    </recommendedName>
</protein>
<name>A0A136M152_9BACT</name>
<proteinExistence type="predicted"/>
<accession>A0A136M152</accession>
<dbReference type="STRING" id="1617426.TR69_WS6001000051"/>
<evidence type="ECO:0008006" key="3">
    <source>
        <dbReference type="Google" id="ProtNLM"/>
    </source>
</evidence>
<gene>
    <name evidence="1" type="ORF">TR69_WS6001000051</name>
</gene>
<dbReference type="InterPro" id="IPR027417">
    <property type="entry name" value="P-loop_NTPase"/>
</dbReference>
<evidence type="ECO:0000313" key="2">
    <source>
        <dbReference type="Proteomes" id="UP000070457"/>
    </source>
</evidence>
<sequence>MALLDLVFNLSKSRYPIIIDQPENDIDVSGISNDLRRLLLTQKEKRQVIVATHSANLLLLTDSENVIVAENENNTLKYHNGGIELKQIQDDMVNILEGGDAALKKRMQKLNLN</sequence>
<comment type="caution">
    <text evidence="1">The sequence shown here is derived from an EMBL/GenBank/DDBJ whole genome shotgun (WGS) entry which is preliminary data.</text>
</comment>
<dbReference type="Proteomes" id="UP000070457">
    <property type="component" value="Unassembled WGS sequence"/>
</dbReference>
<dbReference type="SUPFAM" id="SSF52540">
    <property type="entry name" value="P-loop containing nucleoside triphosphate hydrolases"/>
    <property type="match status" value="1"/>
</dbReference>
<dbReference type="EMBL" id="JYNZ01000001">
    <property type="protein sequence ID" value="KXK27607.1"/>
    <property type="molecule type" value="Genomic_DNA"/>
</dbReference>
<organism evidence="1 2">
    <name type="scientific">candidate division WS6 bacterium OLB20</name>
    <dbReference type="NCBI Taxonomy" id="1617426"/>
    <lineage>
        <taxon>Bacteria</taxon>
        <taxon>Candidatus Dojkabacteria</taxon>
    </lineage>
</organism>
<evidence type="ECO:0000313" key="1">
    <source>
        <dbReference type="EMBL" id="KXK27607.1"/>
    </source>
</evidence>